<dbReference type="AlphaFoldDB" id="A0AAE0N4U5"/>
<dbReference type="Pfam" id="PF06985">
    <property type="entry name" value="HET"/>
    <property type="match status" value="1"/>
</dbReference>
<accession>A0AAE0N4U5</accession>
<protein>
    <submittedName>
        <fullName evidence="3">Heterokaryon incompatibility protein-domain-containing protein</fullName>
    </submittedName>
</protein>
<name>A0AAE0N4U5_9PEZI</name>
<gene>
    <name evidence="3" type="ORF">B0T24DRAFT_594714</name>
</gene>
<dbReference type="PROSITE" id="PS50020">
    <property type="entry name" value="WW_DOMAIN_2"/>
    <property type="match status" value="1"/>
</dbReference>
<evidence type="ECO:0000313" key="3">
    <source>
        <dbReference type="EMBL" id="KAK3370827.1"/>
    </source>
</evidence>
<reference evidence="3" key="2">
    <citation type="submission" date="2023-06" db="EMBL/GenBank/DDBJ databases">
        <authorList>
            <consortium name="Lawrence Berkeley National Laboratory"/>
            <person name="Haridas S."/>
            <person name="Hensen N."/>
            <person name="Bonometti L."/>
            <person name="Westerberg I."/>
            <person name="Brannstrom I.O."/>
            <person name="Guillou S."/>
            <person name="Cros-Aarteil S."/>
            <person name="Calhoun S."/>
            <person name="Kuo A."/>
            <person name="Mondo S."/>
            <person name="Pangilinan J."/>
            <person name="Riley R."/>
            <person name="Labutti K."/>
            <person name="Andreopoulos B."/>
            <person name="Lipzen A."/>
            <person name="Chen C."/>
            <person name="Yanf M."/>
            <person name="Daum C."/>
            <person name="Ng V."/>
            <person name="Clum A."/>
            <person name="Steindorff A."/>
            <person name="Ohm R."/>
            <person name="Martin F."/>
            <person name="Silar P."/>
            <person name="Natvig D."/>
            <person name="Lalanne C."/>
            <person name="Gautier V."/>
            <person name="Ament-Velasquez S.L."/>
            <person name="Kruys A."/>
            <person name="Hutchinson M.I."/>
            <person name="Powell A.J."/>
            <person name="Barry K."/>
            <person name="Miller A.N."/>
            <person name="Grigoriev I.V."/>
            <person name="Debuchy R."/>
            <person name="Gladieux P."/>
            <person name="Thoren M.H."/>
            <person name="Johannesson H."/>
        </authorList>
    </citation>
    <scope>NUCLEOTIDE SEQUENCE</scope>
    <source>
        <strain evidence="3">CBS 958.72</strain>
    </source>
</reference>
<organism evidence="3 4">
    <name type="scientific">Lasiosphaeria ovina</name>
    <dbReference type="NCBI Taxonomy" id="92902"/>
    <lineage>
        <taxon>Eukaryota</taxon>
        <taxon>Fungi</taxon>
        <taxon>Dikarya</taxon>
        <taxon>Ascomycota</taxon>
        <taxon>Pezizomycotina</taxon>
        <taxon>Sordariomycetes</taxon>
        <taxon>Sordariomycetidae</taxon>
        <taxon>Sordariales</taxon>
        <taxon>Lasiosphaeriaceae</taxon>
        <taxon>Lasiosphaeria</taxon>
    </lineage>
</organism>
<feature type="region of interest" description="Disordered" evidence="1">
    <location>
        <begin position="687"/>
        <end position="709"/>
    </location>
</feature>
<dbReference type="Pfam" id="PF26639">
    <property type="entry name" value="Het-6_barrel"/>
    <property type="match status" value="1"/>
</dbReference>
<keyword evidence="4" id="KW-1185">Reference proteome</keyword>
<dbReference type="PANTHER" id="PTHR24148">
    <property type="entry name" value="ANKYRIN REPEAT DOMAIN-CONTAINING PROTEIN 39 HOMOLOG-RELATED"/>
    <property type="match status" value="1"/>
</dbReference>
<dbReference type="InterPro" id="IPR010730">
    <property type="entry name" value="HET"/>
</dbReference>
<comment type="caution">
    <text evidence="3">The sequence shown here is derived from an EMBL/GenBank/DDBJ whole genome shotgun (WGS) entry which is preliminary data.</text>
</comment>
<proteinExistence type="predicted"/>
<dbReference type="InterPro" id="IPR052895">
    <property type="entry name" value="HetReg/Transcr_Mod"/>
</dbReference>
<evidence type="ECO:0000313" key="4">
    <source>
        <dbReference type="Proteomes" id="UP001287356"/>
    </source>
</evidence>
<evidence type="ECO:0000259" key="2">
    <source>
        <dbReference type="PROSITE" id="PS50020"/>
    </source>
</evidence>
<dbReference type="Proteomes" id="UP001287356">
    <property type="component" value="Unassembled WGS sequence"/>
</dbReference>
<dbReference type="PANTHER" id="PTHR24148:SF73">
    <property type="entry name" value="HET DOMAIN PROTEIN (AFU_ORTHOLOGUE AFUA_8G01020)"/>
    <property type="match status" value="1"/>
</dbReference>
<sequence length="763" mass="84188">MAPVAYQYRPLRSAQQEIRLVHLLHGRPEDTIRLRIVHVPFPVPPTPPPKETDEQLYEALRAMVSMPWTIEETDDGDLLAFNFATGETDLLRLASSEPQPEQTPPYEPQFEALSYTWGAAEVSELAEIVDDGAAVVGTLGVRPNLASCLRHFRRGLPAAADSRRVLWIDALCINQADVDERNEQVKRMTDVYALARRVVAWLGDAAHDSDHAVATLQHLGRQLRITRSGRVIAAPAAAEPQLWRNDCPPPLDARAWRAVMALAERPWFYRIWTWQEIKLGTAGAGRDAVLQCGGASVAWRDFWLAVLCLNNKDAALLTSLPAELPPVELLRFRERCRHIVFLQHGGETQSLANLLDVARSKGCADPRDKIFGLLGITPPYFRAGAAVVVDYRRPTPDVYRDAFLAHSRATLRLDLLKHCDLAARDVESSDALSPSWVPDWSRTEFAAPVLSEQLATGMSRAWFTHRGDVLEVLGVRHATVAAVSSRAAAKVEDETLCVVREWREQFCSPASGTYPLTGETLDQAFVLALCMNRTRKRNPGNHNLDEAQWVAMLRRIVRLGEGEDAAALYAEREIANTIQKVRGRRFFRTADGLFGTAPAGVQAGDTVALVLGTYAPLILRAVPSSSPNTPDHKYYQVVGESFVHGLSDAAGLLGPVPAPWRAVLRGDALGRPRQWFVHQATGEQTVDDPRLQPLFPGDGDGDGEDGEGSAGWERALYERCAGDPAIFERFVNRATGETANHDPRMAPAALEARGVPLEVLRLV</sequence>
<dbReference type="InterPro" id="IPR001202">
    <property type="entry name" value="WW_dom"/>
</dbReference>
<feature type="domain" description="WW" evidence="2">
    <location>
        <begin position="654"/>
        <end position="691"/>
    </location>
</feature>
<dbReference type="EMBL" id="JAULSN010000005">
    <property type="protein sequence ID" value="KAK3370827.1"/>
    <property type="molecule type" value="Genomic_DNA"/>
</dbReference>
<evidence type="ECO:0000256" key="1">
    <source>
        <dbReference type="SAM" id="MobiDB-lite"/>
    </source>
</evidence>
<reference evidence="3" key="1">
    <citation type="journal article" date="2023" name="Mol. Phylogenet. Evol.">
        <title>Genome-scale phylogeny and comparative genomics of the fungal order Sordariales.</title>
        <authorList>
            <person name="Hensen N."/>
            <person name="Bonometti L."/>
            <person name="Westerberg I."/>
            <person name="Brannstrom I.O."/>
            <person name="Guillou S."/>
            <person name="Cros-Aarteil S."/>
            <person name="Calhoun S."/>
            <person name="Haridas S."/>
            <person name="Kuo A."/>
            <person name="Mondo S."/>
            <person name="Pangilinan J."/>
            <person name="Riley R."/>
            <person name="LaButti K."/>
            <person name="Andreopoulos B."/>
            <person name="Lipzen A."/>
            <person name="Chen C."/>
            <person name="Yan M."/>
            <person name="Daum C."/>
            <person name="Ng V."/>
            <person name="Clum A."/>
            <person name="Steindorff A."/>
            <person name="Ohm R.A."/>
            <person name="Martin F."/>
            <person name="Silar P."/>
            <person name="Natvig D.O."/>
            <person name="Lalanne C."/>
            <person name="Gautier V."/>
            <person name="Ament-Velasquez S.L."/>
            <person name="Kruys A."/>
            <person name="Hutchinson M.I."/>
            <person name="Powell A.J."/>
            <person name="Barry K."/>
            <person name="Miller A.N."/>
            <person name="Grigoriev I.V."/>
            <person name="Debuchy R."/>
            <person name="Gladieux P."/>
            <person name="Hiltunen Thoren M."/>
            <person name="Johannesson H."/>
        </authorList>
    </citation>
    <scope>NUCLEOTIDE SEQUENCE</scope>
    <source>
        <strain evidence="3">CBS 958.72</strain>
    </source>
</reference>